<dbReference type="Gene3D" id="1.50.10.10">
    <property type="match status" value="1"/>
</dbReference>
<keyword evidence="6 13" id="KW-1015">Disulfide bond</keyword>
<keyword evidence="8 14" id="KW-0326">Glycosidase</keyword>
<name>A0A4R0RCG3_9APHY</name>
<feature type="region of interest" description="Disordered" evidence="15">
    <location>
        <begin position="585"/>
        <end position="689"/>
    </location>
</feature>
<dbReference type="Pfam" id="PF01532">
    <property type="entry name" value="Glyco_hydro_47"/>
    <property type="match status" value="1"/>
</dbReference>
<dbReference type="EMBL" id="RWJN01000166">
    <property type="protein sequence ID" value="TCD65740.1"/>
    <property type="molecule type" value="Genomic_DNA"/>
</dbReference>
<dbReference type="PANTHER" id="PTHR11742">
    <property type="entry name" value="MANNOSYL-OLIGOSACCHARIDE ALPHA-1,2-MANNOSIDASE-RELATED"/>
    <property type="match status" value="1"/>
</dbReference>
<evidence type="ECO:0000256" key="11">
    <source>
        <dbReference type="PIRSR" id="PIRSR601382-1"/>
    </source>
</evidence>
<evidence type="ECO:0000256" key="9">
    <source>
        <dbReference type="ARBA" id="ARBA00047669"/>
    </source>
</evidence>
<protein>
    <recommendedName>
        <fullName evidence="14">alpha-1,2-Mannosidase</fullName>
        <ecNumber evidence="14">3.2.1.-</ecNumber>
    </recommendedName>
</protein>
<keyword evidence="4" id="KW-0732">Signal</keyword>
<evidence type="ECO:0000256" key="13">
    <source>
        <dbReference type="PIRSR" id="PIRSR601382-3"/>
    </source>
</evidence>
<dbReference type="SUPFAM" id="SSF81383">
    <property type="entry name" value="F-box domain"/>
    <property type="match status" value="1"/>
</dbReference>
<evidence type="ECO:0000256" key="14">
    <source>
        <dbReference type="RuleBase" id="RU361193"/>
    </source>
</evidence>
<comment type="similarity">
    <text evidence="3 14">Belongs to the glycosyl hydrolase 47 family.</text>
</comment>
<feature type="active site" description="Proton donor" evidence="11">
    <location>
        <position position="795"/>
    </location>
</feature>
<feature type="active site" evidence="11">
    <location>
        <position position="925"/>
    </location>
</feature>
<reference evidence="16 17" key="1">
    <citation type="submission" date="2018-11" db="EMBL/GenBank/DDBJ databases">
        <title>Genome assembly of Steccherinum ochraceum LE-BIN_3174, the white-rot fungus of the Steccherinaceae family (The Residual Polyporoid clade, Polyporales, Basidiomycota).</title>
        <authorList>
            <person name="Fedorova T.V."/>
            <person name="Glazunova O.A."/>
            <person name="Landesman E.O."/>
            <person name="Moiseenko K.V."/>
            <person name="Psurtseva N.V."/>
            <person name="Savinova O.S."/>
            <person name="Shakhova N.V."/>
            <person name="Tyazhelova T.V."/>
            <person name="Vasina D.V."/>
        </authorList>
    </citation>
    <scope>NUCLEOTIDE SEQUENCE [LARGE SCALE GENOMIC DNA]</scope>
    <source>
        <strain evidence="16 17">LE-BIN_3174</strain>
    </source>
</reference>
<dbReference type="GO" id="GO:0036503">
    <property type="term" value="P:ERAD pathway"/>
    <property type="evidence" value="ECO:0007669"/>
    <property type="project" value="UniProtKB-ARBA"/>
</dbReference>
<evidence type="ECO:0000256" key="15">
    <source>
        <dbReference type="SAM" id="MobiDB-lite"/>
    </source>
</evidence>
<organism evidence="16 17">
    <name type="scientific">Steccherinum ochraceum</name>
    <dbReference type="NCBI Taxonomy" id="92696"/>
    <lineage>
        <taxon>Eukaryota</taxon>
        <taxon>Fungi</taxon>
        <taxon>Dikarya</taxon>
        <taxon>Basidiomycota</taxon>
        <taxon>Agaricomycotina</taxon>
        <taxon>Agaricomycetes</taxon>
        <taxon>Polyporales</taxon>
        <taxon>Steccherinaceae</taxon>
        <taxon>Steccherinum</taxon>
    </lineage>
</organism>
<dbReference type="PANTHER" id="PTHR11742:SF101">
    <property type="entry name" value="MANNOSYL-OLIGOSACCHARIDE ALPHA-1,2-MANNOSIDASE 1B"/>
    <property type="match status" value="1"/>
</dbReference>
<evidence type="ECO:0000256" key="8">
    <source>
        <dbReference type="ARBA" id="ARBA00023295"/>
    </source>
</evidence>
<dbReference type="GO" id="GO:0016020">
    <property type="term" value="C:membrane"/>
    <property type="evidence" value="ECO:0007669"/>
    <property type="project" value="InterPro"/>
</dbReference>
<evidence type="ECO:0000313" key="17">
    <source>
        <dbReference type="Proteomes" id="UP000292702"/>
    </source>
</evidence>
<dbReference type="AlphaFoldDB" id="A0A4R0RCG3"/>
<dbReference type="InterPro" id="IPR050749">
    <property type="entry name" value="Glycosyl_Hydrolase_47"/>
</dbReference>
<feature type="disulfide bond" evidence="13">
    <location>
        <begin position="990"/>
        <end position="1019"/>
    </location>
</feature>
<keyword evidence="12" id="KW-0479">Metal-binding</keyword>
<evidence type="ECO:0000256" key="10">
    <source>
        <dbReference type="ARBA" id="ARBA00048605"/>
    </source>
</evidence>
<gene>
    <name evidence="16" type="primary">MNS1B_1</name>
    <name evidence="16" type="ORF">EIP91_002269</name>
</gene>
<sequence length="1179" mass="131874">MTLDFLNSSTPEASGIMTKRKVSLRPPVGLPENTPPRCHLAQLPLEILAEILLNTASPRDALAVSRCSKYFCATFVNNPSTSYIWKRLRRKFIAVPDPTPNFTESSYAAFLFDDPKCEICGKKFRGSYWSFALRLYVCGNLQTLQNHNDCRMTWVKDHCVKIHTTYTDLRYRELLRSIPRMESGQYSHEYVFRTRDWDATKDAFNKAGLEGPHALALFQAEVARKAKAIDKIQENASQLSTWRLLHDGEAAVVKKANDAFALATATREGWTYWDMKISYTFSTLLRCKNTSLERLTDLDIEIVRPALEAEMVDVKEARGRRRTEEEYTKARTAVEKCYKRLSDSDTVIPPLEDFRKFNSVQLVLKLTTATKMLDNNQLEKTVQQELDQWVESARESLGAILGFPGWKNASSSKLHVAERVNARFLCIKCKETCGTSLWDDPSLTFRQACSHACPQLKRKNRSKTVWRPDNFIADTHAISGLNQVVSASGVDASSKLAIEELRSQSSRIVCRACAVPIVIRFDDVARHSRRHEQTRFEVVSKADAQSILGDHPYTGNTTHRLRYGLSHAKIDRDKKIFACRHCARPAAPSENEDKRTAGDKSTAPDNSAPRSDIGPSNAPADSPMDDTPATEVDPPEPTDWTDSSANPSRDNSGSNETPDVTATPVPKKQRPVPSADKRLLRQQRREKAKMESRFTFNGLRSHVKASDAADQKQAVEKIFLDSYSAYKQFAFGHDDLEPVSKTFTNSRNGWGASIVDAMTTMSIMGQDDLFEEAVNFASKIDFSISHTSDNASVFETSIRYLGGLLSAFELSGQKHPVLVQKAQEVADKMSHAWSLGNVIPYGFVDFNSNQPVNKTSNIAEAGTLTLEWSTLSKYTGNDTYRRLAEDSVRHIIGLPPPLPGLAAQGLDPNTGNFVGAYVTWGGGSDSYFEYLIKYPRLSNINDNVFADTWATAVDTSMRVLARTSTVGNHLYLADQQDDGTIRHISSHLACFHAGNWLMGGKMMNNQTIVDFALKLADACWNTYESTLTGIGMEAFGFFSSDGNFTGATPTSNDLAFYAQHGFFLYPGSEYYLMRPEVLESNFYAWRVTGDTKYLDRAASAVNSFNKWLKAPAGFAGIWNVNKADSGFIDDMESFWFAETLKYLYLTFDDPCHISLDEWVFNTEAHPFMAPPAKAAYGSG</sequence>
<dbReference type="GO" id="GO:0005975">
    <property type="term" value="P:carbohydrate metabolic process"/>
    <property type="evidence" value="ECO:0007669"/>
    <property type="project" value="InterPro"/>
</dbReference>
<comment type="cofactor">
    <cofactor evidence="1 12">
        <name>Ca(2+)</name>
        <dbReference type="ChEBI" id="CHEBI:29108"/>
    </cofactor>
</comment>
<dbReference type="EC" id="3.2.1.-" evidence="14"/>
<dbReference type="OrthoDB" id="3220023at2759"/>
<dbReference type="GO" id="GO:0005783">
    <property type="term" value="C:endoplasmic reticulum"/>
    <property type="evidence" value="ECO:0007669"/>
    <property type="project" value="TreeGrafter"/>
</dbReference>
<dbReference type="InterPro" id="IPR036047">
    <property type="entry name" value="F-box-like_dom_sf"/>
</dbReference>
<evidence type="ECO:0000256" key="6">
    <source>
        <dbReference type="ARBA" id="ARBA00023157"/>
    </source>
</evidence>
<feature type="compositionally biased region" description="Polar residues" evidence="15">
    <location>
        <begin position="640"/>
        <end position="660"/>
    </location>
</feature>
<keyword evidence="17" id="KW-1185">Reference proteome</keyword>
<comment type="caution">
    <text evidence="16">The sequence shown here is derived from an EMBL/GenBank/DDBJ whole genome shotgun (WGS) entry which is preliminary data.</text>
</comment>
<evidence type="ECO:0000256" key="7">
    <source>
        <dbReference type="ARBA" id="ARBA00023180"/>
    </source>
</evidence>
<evidence type="ECO:0000313" key="16">
    <source>
        <dbReference type="EMBL" id="TCD65740.1"/>
    </source>
</evidence>
<accession>A0A4R0RCG3</accession>
<keyword evidence="5 14" id="KW-0378">Hydrolase</keyword>
<evidence type="ECO:0000256" key="2">
    <source>
        <dbReference type="ARBA" id="ARBA00004922"/>
    </source>
</evidence>
<proteinExistence type="inferred from homology"/>
<dbReference type="GO" id="GO:0005509">
    <property type="term" value="F:calcium ion binding"/>
    <property type="evidence" value="ECO:0007669"/>
    <property type="project" value="InterPro"/>
</dbReference>
<feature type="active site" evidence="11">
    <location>
        <position position="1076"/>
    </location>
</feature>
<comment type="pathway">
    <text evidence="2">Protein modification; protein glycosylation.</text>
</comment>
<dbReference type="GO" id="GO:0004571">
    <property type="term" value="F:mannosyl-oligosaccharide 1,2-alpha-mannosidase activity"/>
    <property type="evidence" value="ECO:0007669"/>
    <property type="project" value="UniProtKB-EC"/>
</dbReference>
<keyword evidence="12" id="KW-0106">Calcium</keyword>
<dbReference type="SUPFAM" id="SSF48225">
    <property type="entry name" value="Seven-hairpin glycosidases"/>
    <property type="match status" value="1"/>
</dbReference>
<evidence type="ECO:0000256" key="1">
    <source>
        <dbReference type="ARBA" id="ARBA00001913"/>
    </source>
</evidence>
<dbReference type="STRING" id="92696.A0A4R0RCG3"/>
<comment type="catalytic activity">
    <reaction evidence="9">
        <text>N(4)-(alpha-D-Man-(1-&gt;2)-alpha-D-Man-(1-&gt;2)-alpha-D-Man-(1-&gt;3)-[alpha-D-Man-(1-&gt;3)-[alpha-D-Man-(1-&gt;2)-alpha-D-Man-(1-&gt;6)]-alpha-D-Man-(1-&gt;6)]-beta-D-Man-(1-&gt;4)-beta-D-GlcNAc-(1-&gt;4)-beta-D-GlcNAc)-L-asparaginyl-[protein] (N-glucan mannose isomer 8A1,2,3B1,3) + 3 H2O = N(4)-(alpha-D-Man-(1-&gt;3)-[alpha-D-Man-(1-&gt;3)-[alpha-D-Man-(1-&gt;6)]-alpha-D-Man-(1-&gt;6)]-beta-D-Man-(1-&gt;4)-beta-D-GlcNAc-(1-&gt;4)-beta-D-GlcNAc)-L-asparaginyl-[protein] (N-glucan mannose isomer 5A1,2) + 3 beta-D-mannose</text>
        <dbReference type="Rhea" id="RHEA:56028"/>
        <dbReference type="Rhea" id="RHEA-COMP:14358"/>
        <dbReference type="Rhea" id="RHEA-COMP:14367"/>
        <dbReference type="ChEBI" id="CHEBI:15377"/>
        <dbReference type="ChEBI" id="CHEBI:28563"/>
        <dbReference type="ChEBI" id="CHEBI:59087"/>
        <dbReference type="ChEBI" id="CHEBI:60628"/>
        <dbReference type="EC" id="3.2.1.113"/>
    </reaction>
</comment>
<evidence type="ECO:0000256" key="12">
    <source>
        <dbReference type="PIRSR" id="PIRSR601382-2"/>
    </source>
</evidence>
<keyword evidence="7" id="KW-0325">Glycoprotein</keyword>
<dbReference type="PRINTS" id="PR00747">
    <property type="entry name" value="GLYHDRLASE47"/>
</dbReference>
<dbReference type="InterPro" id="IPR036026">
    <property type="entry name" value="Seven-hairpin_glycosidases"/>
</dbReference>
<feature type="binding site" evidence="12">
    <location>
        <position position="1162"/>
    </location>
    <ligand>
        <name>Ca(2+)</name>
        <dbReference type="ChEBI" id="CHEBI:29108"/>
    </ligand>
</feature>
<comment type="catalytic activity">
    <reaction evidence="10">
        <text>N(4)-(alpha-D-Man-(1-&gt;2)-alpha-D-Man-(1-&gt;2)-alpha-D-Man-(1-&gt;3)-[alpha-D-Man-(1-&gt;2)-alpha-D-Man-(1-&gt;3)-[alpha-D-Man-(1-&gt;2)-alpha-D-Man-(1-&gt;6)]-alpha-D-Man-(1-&gt;6)]-beta-D-Man-(1-&gt;4)-beta-D-GlcNAc-(1-&gt;4)-beta-D-GlcNAc)-L-asparaginyl-[protein] (N-glucan mannose isomer 9A1,2,3B1,2,3) + 4 H2O = N(4)-(alpha-D-Man-(1-&gt;3)-[alpha-D-Man-(1-&gt;3)-[alpha-D-Man-(1-&gt;6)]-alpha-D-Man-(1-&gt;6)]-beta-D-Man-(1-&gt;4)-beta-D-GlcNAc-(1-&gt;4)-beta-D-GlcNAc)-L-asparaginyl-[protein] (N-glucan mannose isomer 5A1,2) + 4 beta-D-mannose</text>
        <dbReference type="Rhea" id="RHEA:56008"/>
        <dbReference type="Rhea" id="RHEA-COMP:14356"/>
        <dbReference type="Rhea" id="RHEA-COMP:14367"/>
        <dbReference type="ChEBI" id="CHEBI:15377"/>
        <dbReference type="ChEBI" id="CHEBI:28563"/>
        <dbReference type="ChEBI" id="CHEBI:59087"/>
        <dbReference type="ChEBI" id="CHEBI:139493"/>
        <dbReference type="EC" id="3.2.1.113"/>
    </reaction>
</comment>
<dbReference type="Proteomes" id="UP000292702">
    <property type="component" value="Unassembled WGS sequence"/>
</dbReference>
<feature type="compositionally biased region" description="Basic and acidic residues" evidence="15">
    <location>
        <begin position="675"/>
        <end position="689"/>
    </location>
</feature>
<dbReference type="InterPro" id="IPR001382">
    <property type="entry name" value="Glyco_hydro_47"/>
</dbReference>
<dbReference type="InterPro" id="IPR012341">
    <property type="entry name" value="6hp_glycosidase-like_sf"/>
</dbReference>
<evidence type="ECO:0000256" key="4">
    <source>
        <dbReference type="ARBA" id="ARBA00022729"/>
    </source>
</evidence>
<evidence type="ECO:0000256" key="5">
    <source>
        <dbReference type="ARBA" id="ARBA00022801"/>
    </source>
</evidence>
<feature type="active site" description="Proton donor" evidence="11">
    <location>
        <position position="1033"/>
    </location>
</feature>
<evidence type="ECO:0000256" key="3">
    <source>
        <dbReference type="ARBA" id="ARBA00007658"/>
    </source>
</evidence>